<dbReference type="GO" id="GO:0003899">
    <property type="term" value="F:DNA-directed RNA polymerase activity"/>
    <property type="evidence" value="ECO:0007669"/>
    <property type="project" value="UniProtKB-EC"/>
</dbReference>
<evidence type="ECO:0000256" key="9">
    <source>
        <dbReference type="RuleBase" id="RU003805"/>
    </source>
</evidence>
<dbReference type="InterPro" id="IPR002092">
    <property type="entry name" value="DNA-dir_Rpol_phage-type"/>
</dbReference>
<accession>A0A068VGI8</accession>
<dbReference type="SUPFAM" id="SSF56672">
    <property type="entry name" value="DNA/RNA polymerases"/>
    <property type="match status" value="1"/>
</dbReference>
<evidence type="ECO:0000256" key="1">
    <source>
        <dbReference type="ARBA" id="ARBA00004026"/>
    </source>
</evidence>
<dbReference type="PANTHER" id="PTHR10102">
    <property type="entry name" value="DNA-DIRECTED RNA POLYMERASE, MITOCHONDRIAL"/>
    <property type="match status" value="1"/>
</dbReference>
<comment type="similarity">
    <text evidence="2 9">Belongs to the phage and mitochondrial RNA polymerase family.</text>
</comment>
<proteinExistence type="inferred from homology"/>
<sequence length="375" mass="43607">MRDTDIKQLCSFNDLLQTLCKNIQRSHYEQLIIKLASAYDGYHFDLPAFLDFRGRICRSGILHFHERDLARSLILFADGQSINNTTNQSINNTINPSFLASAAFHYQSFSTIEESVDWLRNQGDKIIQNPILYSREGKHPFQFLSNLIAIKTAKQNNIIPSIPITQDASASAYQIMSYFLLDETLAKRTNLIPSSDGKSMDIYSLLLEELREYMKTEHDNNLSKVVCDLLTRKIVKGIFMPIIYGKTIKSTADDLKETPLYQFITGNECTKVASVCFQFWKTKYHGLECLIRLIRNIGWIASARGSPVFYRVPYFTTVQDYMKMEPAKIWVYDRVLVFLYMIDNIYPHLVLLREQKKENYSFMISGPYLYWLSRF</sequence>
<evidence type="ECO:0000256" key="3">
    <source>
        <dbReference type="ARBA" id="ARBA00012418"/>
    </source>
</evidence>
<dbReference type="Proteomes" id="UP000295252">
    <property type="component" value="Unassembled WGS sequence"/>
</dbReference>
<reference evidence="12" key="1">
    <citation type="journal article" date="2014" name="Science">
        <title>The coffee genome provides insight into the convergent evolution of caffeine biosynthesis.</title>
        <authorList>
            <person name="Denoeud F."/>
            <person name="Carretero-Paulet L."/>
            <person name="Dereeper A."/>
            <person name="Droc G."/>
            <person name="Guyot R."/>
            <person name="Pietrella M."/>
            <person name="Zheng C."/>
            <person name="Alberti A."/>
            <person name="Anthony F."/>
            <person name="Aprea G."/>
            <person name="Aury J.M."/>
            <person name="Bento P."/>
            <person name="Bernard M."/>
            <person name="Bocs S."/>
            <person name="Campa C."/>
            <person name="Cenci A."/>
            <person name="Combes M.C."/>
            <person name="Crouzillat D."/>
            <person name="Da Silva C."/>
            <person name="Daddiego L."/>
            <person name="De Bellis F."/>
            <person name="Dussert S."/>
            <person name="Garsmeur O."/>
            <person name="Gayraud T."/>
            <person name="Guignon V."/>
            <person name="Jahn K."/>
            <person name="Jamilloux V."/>
            <person name="Joet T."/>
            <person name="Labadie K."/>
            <person name="Lan T."/>
            <person name="Leclercq J."/>
            <person name="Lepelley M."/>
            <person name="Leroy T."/>
            <person name="Li L.T."/>
            <person name="Librado P."/>
            <person name="Lopez L."/>
            <person name="Munoz A."/>
            <person name="Noel B."/>
            <person name="Pallavicini A."/>
            <person name="Perrotta G."/>
            <person name="Poncet V."/>
            <person name="Pot D."/>
            <person name="Priyono X."/>
            <person name="Rigoreau M."/>
            <person name="Rouard M."/>
            <person name="Rozas J."/>
            <person name="Tranchant-Dubreuil C."/>
            <person name="VanBuren R."/>
            <person name="Zhang Q."/>
            <person name="Andrade A.C."/>
            <person name="Argout X."/>
            <person name="Bertrand B."/>
            <person name="de Kochko A."/>
            <person name="Graziosi G."/>
            <person name="Henry R.J."/>
            <person name="Jayarama X."/>
            <person name="Ming R."/>
            <person name="Nagai C."/>
            <person name="Rounsley S."/>
            <person name="Sankoff D."/>
            <person name="Giuliano G."/>
            <person name="Albert V.A."/>
            <person name="Wincker P."/>
            <person name="Lashermes P."/>
        </authorList>
    </citation>
    <scope>NUCLEOTIDE SEQUENCE [LARGE SCALE GENOMIC DNA]</scope>
    <source>
        <strain evidence="12">cv. DH200-94</strain>
    </source>
</reference>
<protein>
    <recommendedName>
        <fullName evidence="3 9">DNA-directed RNA polymerase</fullName>
        <ecNumber evidence="3 9">2.7.7.6</ecNumber>
    </recommendedName>
</protein>
<evidence type="ECO:0000259" key="10">
    <source>
        <dbReference type="Pfam" id="PF00940"/>
    </source>
</evidence>
<evidence type="ECO:0000256" key="6">
    <source>
        <dbReference type="ARBA" id="ARBA00022695"/>
    </source>
</evidence>
<organism evidence="11 12">
    <name type="scientific">Coffea canephora</name>
    <name type="common">Robusta coffee</name>
    <dbReference type="NCBI Taxonomy" id="49390"/>
    <lineage>
        <taxon>Eukaryota</taxon>
        <taxon>Viridiplantae</taxon>
        <taxon>Streptophyta</taxon>
        <taxon>Embryophyta</taxon>
        <taxon>Tracheophyta</taxon>
        <taxon>Spermatophyta</taxon>
        <taxon>Magnoliopsida</taxon>
        <taxon>eudicotyledons</taxon>
        <taxon>Gunneridae</taxon>
        <taxon>Pentapetalae</taxon>
        <taxon>asterids</taxon>
        <taxon>lamiids</taxon>
        <taxon>Gentianales</taxon>
        <taxon>Rubiaceae</taxon>
        <taxon>Ixoroideae</taxon>
        <taxon>Gardenieae complex</taxon>
        <taxon>Bertiereae - Coffeeae clade</taxon>
        <taxon>Coffeeae</taxon>
        <taxon>Coffea</taxon>
    </lineage>
</organism>
<keyword evidence="12" id="KW-1185">Reference proteome</keyword>
<feature type="domain" description="DNA-directed RNA polymerase C-terminal" evidence="10">
    <location>
        <begin position="135"/>
        <end position="256"/>
    </location>
</feature>
<evidence type="ECO:0000256" key="8">
    <source>
        <dbReference type="ARBA" id="ARBA00048552"/>
    </source>
</evidence>
<dbReference type="InParanoid" id="A0A068VGI8"/>
<evidence type="ECO:0000256" key="2">
    <source>
        <dbReference type="ARBA" id="ARBA00009493"/>
    </source>
</evidence>
<dbReference type="Gene3D" id="1.10.150.20">
    <property type="entry name" value="5' to 3' exonuclease, C-terminal subdomain"/>
    <property type="match status" value="1"/>
</dbReference>
<dbReference type="EC" id="2.7.7.6" evidence="3 9"/>
<dbReference type="PROSITE" id="PS00900">
    <property type="entry name" value="RNA_POL_PHAGE_1"/>
    <property type="match status" value="1"/>
</dbReference>
<dbReference type="Pfam" id="PF00940">
    <property type="entry name" value="RNA_pol"/>
    <property type="match status" value="1"/>
</dbReference>
<dbReference type="STRING" id="49390.A0A068VGI8"/>
<name>A0A068VGI8_COFCA</name>
<dbReference type="GO" id="GO:0003677">
    <property type="term" value="F:DNA binding"/>
    <property type="evidence" value="ECO:0007669"/>
    <property type="project" value="InterPro"/>
</dbReference>
<dbReference type="OrthoDB" id="1722225at2759"/>
<dbReference type="GO" id="GO:0034245">
    <property type="term" value="C:mitochondrial DNA-directed RNA polymerase complex"/>
    <property type="evidence" value="ECO:0007669"/>
    <property type="project" value="TreeGrafter"/>
</dbReference>
<comment type="function">
    <text evidence="1 9">DNA-dependent RNA polymerase catalyzes the transcription of DNA into RNA using the four ribonucleoside triphosphates as substrates.</text>
</comment>
<comment type="catalytic activity">
    <reaction evidence="8 9">
        <text>RNA(n) + a ribonucleoside 5'-triphosphate = RNA(n+1) + diphosphate</text>
        <dbReference type="Rhea" id="RHEA:21248"/>
        <dbReference type="Rhea" id="RHEA-COMP:14527"/>
        <dbReference type="Rhea" id="RHEA-COMP:17342"/>
        <dbReference type="ChEBI" id="CHEBI:33019"/>
        <dbReference type="ChEBI" id="CHEBI:61557"/>
        <dbReference type="ChEBI" id="CHEBI:140395"/>
        <dbReference type="EC" id="2.7.7.6"/>
    </reaction>
</comment>
<dbReference type="PROSITE" id="PS00489">
    <property type="entry name" value="RNA_POL_PHAGE_2"/>
    <property type="match status" value="1"/>
</dbReference>
<keyword evidence="6 9" id="KW-0548">Nucleotidyltransferase</keyword>
<keyword evidence="4 9" id="KW-0240">DNA-directed RNA polymerase</keyword>
<evidence type="ECO:0000256" key="5">
    <source>
        <dbReference type="ARBA" id="ARBA00022679"/>
    </source>
</evidence>
<dbReference type="OMA" id="MESINIW"/>
<dbReference type="Gramene" id="CDP19677">
    <property type="protein sequence ID" value="CDP19677"/>
    <property type="gene ID" value="GSCOC_T00012461001"/>
</dbReference>
<dbReference type="PhylomeDB" id="A0A068VGI8"/>
<evidence type="ECO:0000256" key="7">
    <source>
        <dbReference type="ARBA" id="ARBA00023163"/>
    </source>
</evidence>
<gene>
    <name evidence="11" type="ORF">GSCOC_T00012461001</name>
</gene>
<dbReference type="EMBL" id="HG739696">
    <property type="protein sequence ID" value="CDP19677.1"/>
    <property type="molecule type" value="Genomic_DNA"/>
</dbReference>
<keyword evidence="7 9" id="KW-0804">Transcription</keyword>
<dbReference type="InterPro" id="IPR043502">
    <property type="entry name" value="DNA/RNA_pol_sf"/>
</dbReference>
<dbReference type="AlphaFoldDB" id="A0A068VGI8"/>
<evidence type="ECO:0000313" key="12">
    <source>
        <dbReference type="Proteomes" id="UP000295252"/>
    </source>
</evidence>
<keyword evidence="5 9" id="KW-0808">Transferase</keyword>
<dbReference type="PANTHER" id="PTHR10102:SF8">
    <property type="entry name" value="DNA-DIRECTED RNA POLYMERASE-RELATED"/>
    <property type="match status" value="1"/>
</dbReference>
<dbReference type="InterPro" id="IPR046950">
    <property type="entry name" value="DNA-dir_Rpol_C_phage-type"/>
</dbReference>
<evidence type="ECO:0000256" key="4">
    <source>
        <dbReference type="ARBA" id="ARBA00022478"/>
    </source>
</evidence>
<evidence type="ECO:0000313" key="11">
    <source>
        <dbReference type="EMBL" id="CDP19677.1"/>
    </source>
</evidence>
<dbReference type="GO" id="GO:0006390">
    <property type="term" value="P:mitochondrial transcription"/>
    <property type="evidence" value="ECO:0007669"/>
    <property type="project" value="TreeGrafter"/>
</dbReference>